<evidence type="ECO:0000256" key="1">
    <source>
        <dbReference type="ARBA" id="ARBA00004123"/>
    </source>
</evidence>
<name>A0AAN8ZC63_9MAGN</name>
<feature type="domain" description="TFIIS N-terminal" evidence="6">
    <location>
        <begin position="330"/>
        <end position="409"/>
    </location>
</feature>
<feature type="compositionally biased region" description="Polar residues" evidence="4">
    <location>
        <begin position="492"/>
        <end position="504"/>
    </location>
</feature>
<feature type="compositionally biased region" description="Low complexity" evidence="4">
    <location>
        <begin position="524"/>
        <end position="538"/>
    </location>
</feature>
<dbReference type="Gene3D" id="2.30.30.490">
    <property type="match status" value="1"/>
</dbReference>
<dbReference type="InterPro" id="IPR035441">
    <property type="entry name" value="TFIIS/LEDGF_dom_sf"/>
</dbReference>
<dbReference type="InterPro" id="IPR001025">
    <property type="entry name" value="BAH_dom"/>
</dbReference>
<reference evidence="7 8" key="1">
    <citation type="submission" date="2023-12" db="EMBL/GenBank/DDBJ databases">
        <title>A high-quality genome assembly for Dillenia turbinata (Dilleniales).</title>
        <authorList>
            <person name="Chanderbali A."/>
        </authorList>
    </citation>
    <scope>NUCLEOTIDE SEQUENCE [LARGE SCALE GENOMIC DNA]</scope>
    <source>
        <strain evidence="7">LSX21</strain>
        <tissue evidence="7">Leaf</tissue>
    </source>
</reference>
<feature type="compositionally biased region" description="Polar residues" evidence="4">
    <location>
        <begin position="554"/>
        <end position="570"/>
    </location>
</feature>
<feature type="compositionally biased region" description="Polar residues" evidence="4">
    <location>
        <begin position="836"/>
        <end position="855"/>
    </location>
</feature>
<dbReference type="InterPro" id="IPR017923">
    <property type="entry name" value="TFIIS_N"/>
</dbReference>
<evidence type="ECO:0000313" key="7">
    <source>
        <dbReference type="EMBL" id="KAK6928233.1"/>
    </source>
</evidence>
<dbReference type="Pfam" id="PF08711">
    <property type="entry name" value="Med26"/>
    <property type="match status" value="1"/>
</dbReference>
<feature type="compositionally biased region" description="Basic and acidic residues" evidence="4">
    <location>
        <begin position="812"/>
        <end position="821"/>
    </location>
</feature>
<feature type="compositionally biased region" description="Polar residues" evidence="4">
    <location>
        <begin position="877"/>
        <end position="894"/>
    </location>
</feature>
<dbReference type="CDD" id="cd00183">
    <property type="entry name" value="TFIIS_I"/>
    <property type="match status" value="1"/>
</dbReference>
<dbReference type="Pfam" id="PF01426">
    <property type="entry name" value="BAH"/>
    <property type="match status" value="1"/>
</dbReference>
<dbReference type="SMART" id="SM00439">
    <property type="entry name" value="BAH"/>
    <property type="match status" value="1"/>
</dbReference>
<dbReference type="Proteomes" id="UP001370490">
    <property type="component" value="Unassembled WGS sequence"/>
</dbReference>
<comment type="caution">
    <text evidence="7">The sequence shown here is derived from an EMBL/GenBank/DDBJ whole genome shotgun (WGS) entry which is preliminary data.</text>
</comment>
<dbReference type="PROSITE" id="PS51038">
    <property type="entry name" value="BAH"/>
    <property type="match status" value="1"/>
</dbReference>
<dbReference type="Gene3D" id="1.20.930.10">
    <property type="entry name" value="Conserved domain common to transcription factors TFIIS, elongin A, CRSP70"/>
    <property type="match status" value="1"/>
</dbReference>
<evidence type="ECO:0000256" key="4">
    <source>
        <dbReference type="SAM" id="MobiDB-lite"/>
    </source>
</evidence>
<dbReference type="PROSITE" id="PS51319">
    <property type="entry name" value="TFIIS_N"/>
    <property type="match status" value="1"/>
</dbReference>
<feature type="compositionally biased region" description="Polar residues" evidence="4">
    <location>
        <begin position="184"/>
        <end position="204"/>
    </location>
</feature>
<dbReference type="SMART" id="SM00509">
    <property type="entry name" value="TFS2N"/>
    <property type="match status" value="1"/>
</dbReference>
<dbReference type="PANTHER" id="PTHR46548:SF2">
    <property type="entry name" value="BAH DOMAIN-CONTAINING PROTEIN"/>
    <property type="match status" value="1"/>
</dbReference>
<feature type="region of interest" description="Disordered" evidence="4">
    <location>
        <begin position="659"/>
        <end position="685"/>
    </location>
</feature>
<feature type="compositionally biased region" description="Basic and acidic residues" evidence="4">
    <location>
        <begin position="1079"/>
        <end position="1099"/>
    </location>
</feature>
<feature type="compositionally biased region" description="Low complexity" evidence="4">
    <location>
        <begin position="784"/>
        <end position="797"/>
    </location>
</feature>
<sequence length="1605" mass="171846">MHGREGEEQRSRVRHMLPVFSSASPVDSESSSSPSDSFCKDGRKISVGDCALFKPPQDLPPFIGIIRKLTQVKEEGLKLGVNWLYRPADVKLGKGSTLEAAPNEVFYSFHKDEIPAASLLHPCKVAFLRKGVELPSGISSFVCRRVYDIESKCLWWLTDKDYINEWQEEVDQLLDKTRLEMNGAVQSGGRSPKTLNGPSTTQLKSGSDSVQNSVSSFPTQVKGKKRDRFDQCSDPVKRERFSKTDDGDSDQSRPENMLKSEIAKITEKGALVDIEGVERLVQLMRPDSAEKKIDLASRIMLVDVIAVTDRLDCLKRFVFRGLPVLDEWLQEVRRGKISDSCSPKDGNKSVEEFLLALLRALDKLPVNLHALQTCNVGKSVNHLRSHKNFEIQRKARSLVDTWKRRVEAEMNMNDAKSTSGRGVSWPASKPVSSEVSHVGNRRPGGSSEVNMKTSIVQPCSSKTPTMKPGSGESAKFASSSPNSAKSTPSLAMLSSTNSKETNSRMLIGGTSDLPLTTIKEEKSSSSSQSLTNSQSCSSDHVKAAGSSCKEDARSSTAGSMSTNKTTSGASRSRKSTNGHLGSPGPGVQKEVGFGKFSCHGKNVTSEKVSSPGTCERMGEVPLVDQVNSPRLIVRLPNTGRSPARTASVGSFEDSAITFGRTSPAHSEKHDQHERKSKGKIDASRASPAVNLEPCQEKVGIERSDLSDRSLAEERNMTGEDGEKPFEASKSKITPESGKSFEPSLSSMNALIESCAKFSEASASTSAGDDIGMNLLATVAAGEMSKSNLSSSSGSSRRSLPDPDDSCSGNDANARHSDEGSSKECQPIDGCAGAISQGRTDGNPQLRDGSQNSSMPVPSGFGESKTALSDTLDKTEQSLEQSSRHLQQNMEGSCRTSEEKGGNPANVASATASSVEERKAEVDGADTIHEQKTSDFSKVNGYAGPYTKSKVRGGLFNEDKVVGNADENSVEDGTMTVCVTDVKSAIVEKEALEVSPSCSSSDVGLKHSKYVNVGSSNGLLSEQKPSPLGKVHLDSLPVKNDDSVALNSSAGNTDDDVKVGSHTENHEKQVLDCSSSVSETKIEKAKEDSGRKEVGSHSDARSDMEVLHVLKDSEQCIRFAGSKSGLLEADGGENASSAFLGGSNLAGKLDFDLNEGLPVEEGSLVELVKSAAPSISSTIHLPCPMPFPTVAAAAKRAFVPPENLLRTKVELGWKGSAATSAFRPAEPRKVLEMPLNAPDILLANNQSGKQSRPPLDIDLNVPDERALEDLTPRVSSQATCSESFIRDRNSGVLNLDLNKVDDDPDVGQFSIGRLDATLQGRPSISGGFPTGEGSCSRGFDLNDGPGVDDAGPEPAPCFQHAKNNMPFLSSVSGVRMNSAELRNFSSWPPQGSSYSTIAIPSVLPARGEQSYPVVATSGSQRIFGPPGGSTSFGPEIYRGPVLSSSPAVPFPPAASFQYSGYPFETNFPLPSKSFSGCSTPYMDSSSGGPLCFPSIPPQLVGPAGVVPSHFPRPYVMNIHSNVNGTTESRKWGSQGLDLNAGPGVIDIEQRDERMPPALRQLSVTSSQALAEEQLKMYQMAGGVWKRKEPDGGWDADRSSYKLPSWQ</sequence>
<organism evidence="7 8">
    <name type="scientific">Dillenia turbinata</name>
    <dbReference type="NCBI Taxonomy" id="194707"/>
    <lineage>
        <taxon>Eukaryota</taxon>
        <taxon>Viridiplantae</taxon>
        <taxon>Streptophyta</taxon>
        <taxon>Embryophyta</taxon>
        <taxon>Tracheophyta</taxon>
        <taxon>Spermatophyta</taxon>
        <taxon>Magnoliopsida</taxon>
        <taxon>eudicotyledons</taxon>
        <taxon>Gunneridae</taxon>
        <taxon>Pentapetalae</taxon>
        <taxon>Dilleniales</taxon>
        <taxon>Dilleniaceae</taxon>
        <taxon>Dillenia</taxon>
    </lineage>
</organism>
<feature type="compositionally biased region" description="Basic and acidic residues" evidence="4">
    <location>
        <begin position="914"/>
        <end position="934"/>
    </location>
</feature>
<feature type="compositionally biased region" description="Basic and acidic residues" evidence="4">
    <location>
        <begin position="665"/>
        <end position="682"/>
    </location>
</feature>
<evidence type="ECO:0000256" key="2">
    <source>
        <dbReference type="ARBA" id="ARBA00023242"/>
    </source>
</evidence>
<evidence type="ECO:0000259" key="6">
    <source>
        <dbReference type="PROSITE" id="PS51319"/>
    </source>
</evidence>
<protein>
    <submittedName>
        <fullName evidence="7">Bromo adjacent homology (BAH) domain</fullName>
    </submittedName>
</protein>
<feature type="domain" description="BAH" evidence="5">
    <location>
        <begin position="43"/>
        <end position="158"/>
    </location>
</feature>
<feature type="compositionally biased region" description="Basic and acidic residues" evidence="4">
    <location>
        <begin position="227"/>
        <end position="256"/>
    </location>
</feature>
<dbReference type="GO" id="GO:0005634">
    <property type="term" value="C:nucleus"/>
    <property type="evidence" value="ECO:0007669"/>
    <property type="project" value="UniProtKB-SubCell"/>
</dbReference>
<feature type="compositionally biased region" description="Basic and acidic residues" evidence="4">
    <location>
        <begin position="702"/>
        <end position="729"/>
    </location>
</feature>
<feature type="region of interest" description="Disordered" evidence="4">
    <location>
        <begin position="410"/>
        <end position="593"/>
    </location>
</feature>
<dbReference type="SUPFAM" id="SSF47676">
    <property type="entry name" value="Conserved domain common to transcription factors TFIIS, elongin A, CRSP70"/>
    <property type="match status" value="1"/>
</dbReference>
<feature type="region of interest" description="Disordered" evidence="4">
    <location>
        <begin position="1584"/>
        <end position="1605"/>
    </location>
</feature>
<accession>A0AAN8ZC63</accession>
<evidence type="ECO:0000313" key="8">
    <source>
        <dbReference type="Proteomes" id="UP001370490"/>
    </source>
</evidence>
<dbReference type="GO" id="GO:0003682">
    <property type="term" value="F:chromatin binding"/>
    <property type="evidence" value="ECO:0007669"/>
    <property type="project" value="InterPro"/>
</dbReference>
<feature type="region of interest" description="Disordered" evidence="4">
    <location>
        <begin position="1040"/>
        <end position="1099"/>
    </location>
</feature>
<proteinExistence type="predicted"/>
<feature type="region of interest" description="Disordered" evidence="4">
    <location>
        <begin position="184"/>
        <end position="256"/>
    </location>
</feature>
<evidence type="ECO:0000256" key="3">
    <source>
        <dbReference type="PROSITE-ProRule" id="PRU00649"/>
    </source>
</evidence>
<keyword evidence="2 3" id="KW-0539">Nucleus</keyword>
<feature type="compositionally biased region" description="Low complexity" evidence="4">
    <location>
        <begin position="473"/>
        <end position="489"/>
    </location>
</feature>
<evidence type="ECO:0000259" key="5">
    <source>
        <dbReference type="PROSITE" id="PS51038"/>
    </source>
</evidence>
<feature type="region of interest" description="Disordered" evidence="4">
    <location>
        <begin position="783"/>
        <end position="949"/>
    </location>
</feature>
<feature type="compositionally biased region" description="Polar residues" evidence="4">
    <location>
        <begin position="447"/>
        <end position="464"/>
    </location>
</feature>
<keyword evidence="8" id="KW-1185">Reference proteome</keyword>
<dbReference type="EMBL" id="JBAMMX010000014">
    <property type="protein sequence ID" value="KAK6928233.1"/>
    <property type="molecule type" value="Genomic_DNA"/>
</dbReference>
<comment type="subcellular location">
    <subcellularLocation>
        <location evidence="1 3">Nucleus</location>
    </subcellularLocation>
</comment>
<feature type="compositionally biased region" description="Basic and acidic residues" evidence="4">
    <location>
        <begin position="1584"/>
        <end position="1598"/>
    </location>
</feature>
<gene>
    <name evidence="7" type="ORF">RJ641_006824</name>
</gene>
<dbReference type="InterPro" id="IPR003617">
    <property type="entry name" value="TFIIS/CRSP70_N_sub"/>
</dbReference>
<dbReference type="PANTHER" id="PTHR46548">
    <property type="entry name" value="BAH AND TFIIS DOMAIN-CONTAINING PROTEIN-RELATED"/>
    <property type="match status" value="1"/>
</dbReference>
<feature type="region of interest" description="Disordered" evidence="4">
    <location>
        <begin position="702"/>
        <end position="742"/>
    </location>
</feature>
<feature type="compositionally biased region" description="Low complexity" evidence="4">
    <location>
        <begin position="205"/>
        <end position="216"/>
    </location>
</feature>
<dbReference type="InterPro" id="IPR043151">
    <property type="entry name" value="BAH_sf"/>
</dbReference>
<feature type="compositionally biased region" description="Basic and acidic residues" evidence="4">
    <location>
        <begin position="1054"/>
        <end position="1069"/>
    </location>
</feature>